<gene>
    <name evidence="1" type="ORF">ANCCAN_26891</name>
</gene>
<accession>A0A368F5G3</accession>
<proteinExistence type="predicted"/>
<evidence type="ECO:0000313" key="1">
    <source>
        <dbReference type="EMBL" id="RCN27374.1"/>
    </source>
</evidence>
<protein>
    <submittedName>
        <fullName evidence="1">Uncharacterized protein</fullName>
    </submittedName>
</protein>
<dbReference type="EMBL" id="JOJR01004273">
    <property type="protein sequence ID" value="RCN27374.1"/>
    <property type="molecule type" value="Genomic_DNA"/>
</dbReference>
<comment type="caution">
    <text evidence="1">The sequence shown here is derived from an EMBL/GenBank/DDBJ whole genome shotgun (WGS) entry which is preliminary data.</text>
</comment>
<reference evidence="1 2" key="1">
    <citation type="submission" date="2014-10" db="EMBL/GenBank/DDBJ databases">
        <title>Draft genome of the hookworm Ancylostoma caninum.</title>
        <authorList>
            <person name="Mitreva M."/>
        </authorList>
    </citation>
    <scope>NUCLEOTIDE SEQUENCE [LARGE SCALE GENOMIC DNA]</scope>
    <source>
        <strain evidence="1 2">Baltimore</strain>
    </source>
</reference>
<sequence>LFQVQKNSADLFAQSPTLATAAAEFATSPSPTNVTTTTPPLKINIVLEPDATTTPTLQFSKIDAEECSKACGAACARQCHGNANVYCATVCKTQCIKEICPKHQ</sequence>
<name>A0A368F5G3_ANCCA</name>
<feature type="non-terminal residue" evidence="1">
    <location>
        <position position="1"/>
    </location>
</feature>
<keyword evidence="2" id="KW-1185">Reference proteome</keyword>
<evidence type="ECO:0000313" key="2">
    <source>
        <dbReference type="Proteomes" id="UP000252519"/>
    </source>
</evidence>
<dbReference type="Proteomes" id="UP000252519">
    <property type="component" value="Unassembled WGS sequence"/>
</dbReference>
<organism evidence="1 2">
    <name type="scientific">Ancylostoma caninum</name>
    <name type="common">Dog hookworm</name>
    <dbReference type="NCBI Taxonomy" id="29170"/>
    <lineage>
        <taxon>Eukaryota</taxon>
        <taxon>Metazoa</taxon>
        <taxon>Ecdysozoa</taxon>
        <taxon>Nematoda</taxon>
        <taxon>Chromadorea</taxon>
        <taxon>Rhabditida</taxon>
        <taxon>Rhabditina</taxon>
        <taxon>Rhabditomorpha</taxon>
        <taxon>Strongyloidea</taxon>
        <taxon>Ancylostomatidae</taxon>
        <taxon>Ancylostomatinae</taxon>
        <taxon>Ancylostoma</taxon>
    </lineage>
</organism>
<dbReference type="OrthoDB" id="5849845at2759"/>
<dbReference type="AlphaFoldDB" id="A0A368F5G3"/>